<evidence type="ECO:0000313" key="2">
    <source>
        <dbReference type="Proteomes" id="UP001642409"/>
    </source>
</evidence>
<dbReference type="Proteomes" id="UP001642409">
    <property type="component" value="Unassembled WGS sequence"/>
</dbReference>
<comment type="caution">
    <text evidence="1">The sequence shown here is derived from an EMBL/GenBank/DDBJ whole genome shotgun (WGS) entry which is preliminary data.</text>
</comment>
<gene>
    <name evidence="1" type="ORF">HINF_LOCUS12433</name>
</gene>
<keyword evidence="2" id="KW-1185">Reference proteome</keyword>
<evidence type="ECO:0000313" key="1">
    <source>
        <dbReference type="EMBL" id="CAL5992133.1"/>
    </source>
</evidence>
<proteinExistence type="predicted"/>
<sequence>MSIIYGQIIQCIMRKLKLEYSISLENQIIMKVLALPDQLLTKFFVQLSFELNIEYRQLYHDFITNIPTNTQHKYKFKLQAHRTPSQQYILFNKQFAQALKTVMSSYFCECSIHFNDDVHM</sequence>
<reference evidence="1 2" key="1">
    <citation type="submission" date="2024-07" db="EMBL/GenBank/DDBJ databases">
        <authorList>
            <person name="Akdeniz Z."/>
        </authorList>
    </citation>
    <scope>NUCLEOTIDE SEQUENCE [LARGE SCALE GENOMIC DNA]</scope>
</reference>
<accession>A0ABP1HDX4</accession>
<organism evidence="1 2">
    <name type="scientific">Hexamita inflata</name>
    <dbReference type="NCBI Taxonomy" id="28002"/>
    <lineage>
        <taxon>Eukaryota</taxon>
        <taxon>Metamonada</taxon>
        <taxon>Diplomonadida</taxon>
        <taxon>Hexamitidae</taxon>
        <taxon>Hexamitinae</taxon>
        <taxon>Hexamita</taxon>
    </lineage>
</organism>
<dbReference type="EMBL" id="CAXDID020000028">
    <property type="protein sequence ID" value="CAL5992133.1"/>
    <property type="molecule type" value="Genomic_DNA"/>
</dbReference>
<protein>
    <submittedName>
        <fullName evidence="1">Hypothetical_protein</fullName>
    </submittedName>
</protein>
<name>A0ABP1HDX4_9EUKA</name>